<keyword evidence="2" id="KW-0963">Cytoplasm</keyword>
<evidence type="ECO:0000256" key="1">
    <source>
        <dbReference type="ARBA" id="ARBA00004496"/>
    </source>
</evidence>
<protein>
    <submittedName>
        <fullName evidence="8">Zinc finger GRF-type domain-containing protein</fullName>
    </submittedName>
</protein>
<evidence type="ECO:0000256" key="3">
    <source>
        <dbReference type="ARBA" id="ARBA00022603"/>
    </source>
</evidence>
<keyword evidence="7" id="KW-1185">Reference proteome</keyword>
<name>A0A1I7W3Z8_LOALO</name>
<keyword evidence="6" id="KW-0175">Coiled coil</keyword>
<dbReference type="InterPro" id="IPR039846">
    <property type="entry name" value="ZCCHC4"/>
</dbReference>
<dbReference type="eggNOG" id="KOG4399">
    <property type="taxonomic scope" value="Eukaryota"/>
</dbReference>
<evidence type="ECO:0000256" key="2">
    <source>
        <dbReference type="ARBA" id="ARBA00022490"/>
    </source>
</evidence>
<dbReference type="STRING" id="7209.A0A1I7W3Z8"/>
<keyword evidence="3" id="KW-0489">Methyltransferase</keyword>
<dbReference type="InterPro" id="IPR002052">
    <property type="entry name" value="DNA_methylase_N6_adenine_CS"/>
</dbReference>
<dbReference type="PANTHER" id="PTHR13493:SF3">
    <property type="entry name" value="RRNA N6-ADENOSINE-METHYLTRANSFERASE ZCCHC4"/>
    <property type="match status" value="1"/>
</dbReference>
<keyword evidence="5" id="KW-0539">Nucleus</keyword>
<evidence type="ECO:0000313" key="7">
    <source>
        <dbReference type="Proteomes" id="UP000095285"/>
    </source>
</evidence>
<reference evidence="8" key="2">
    <citation type="submission" date="2016-11" db="UniProtKB">
        <authorList>
            <consortium name="WormBaseParasite"/>
        </authorList>
    </citation>
    <scope>IDENTIFICATION</scope>
</reference>
<sequence length="576" mass="67214">MKKKKKKTRVENKSEWSLRKRQGFRLLDPVDYQLPTCSHGPCLLFERKTGHTTEKFFACAVYRSKKRCSFRLNISYKTLPSNLLSNSDNLNVATTSFNYATIRKKVNLLRAEDEKIYYCITCNDVFSLPHIHPMKGPLGIPSLRRPSQLFSAHMQNDSESQYWFTEESLAVIVNAIEKSGCDGVLCIGTPTVFEYFQSDKLLRWKIKSFLLDIDARFVPFLRSSHFAVYSMLTNHFYDPVSIRKLITFFGSIHRLVIVCDPPFGVFIEALTNSIKKLREQFFTSSIGRLNDNWCKNIIILPIFTGKRFLNCNDFHMLDYRICYRNHSKYKRPEKSIVRIFTDLPLNEFDFSKLPDYRFCDKCKKMKGFRIKMNFRLTTSVIILSSLLSSFIDAAKSSKQCGLPPFVGDLPDAEKKEVLSIWKDYKSGEDCADQRQETQEIIDNLPSDVRAVVFGRSPPFLKNASASVKKLFRDIMHNRTLSHDEKKQELSKLAEQVLNKKQLAEFKRYLQEHERRRKEFEEAVNNLSTEAKEIYDKLERLKAERAGILEQMSDDVRKELRQLYRKSKGQKGSNRKH</sequence>
<evidence type="ECO:0000313" key="8">
    <source>
        <dbReference type="WBParaSite" id="EN70_9366"/>
    </source>
</evidence>
<dbReference type="GO" id="GO:0003676">
    <property type="term" value="F:nucleic acid binding"/>
    <property type="evidence" value="ECO:0007669"/>
    <property type="project" value="InterPro"/>
</dbReference>
<comment type="subcellular location">
    <subcellularLocation>
        <location evidence="1">Cytoplasm</location>
    </subcellularLocation>
</comment>
<dbReference type="Proteomes" id="UP000095285">
    <property type="component" value="Unassembled WGS sequence"/>
</dbReference>
<organism evidence="7 8">
    <name type="scientific">Loa loa</name>
    <name type="common">Eye worm</name>
    <name type="synonym">Filaria loa</name>
    <dbReference type="NCBI Taxonomy" id="7209"/>
    <lineage>
        <taxon>Eukaryota</taxon>
        <taxon>Metazoa</taxon>
        <taxon>Ecdysozoa</taxon>
        <taxon>Nematoda</taxon>
        <taxon>Chromadorea</taxon>
        <taxon>Rhabditida</taxon>
        <taxon>Spirurina</taxon>
        <taxon>Spiruromorpha</taxon>
        <taxon>Filarioidea</taxon>
        <taxon>Onchocercidae</taxon>
        <taxon>Loa</taxon>
    </lineage>
</organism>
<evidence type="ECO:0000256" key="4">
    <source>
        <dbReference type="ARBA" id="ARBA00022679"/>
    </source>
</evidence>
<dbReference type="GO" id="GO:0005730">
    <property type="term" value="C:nucleolus"/>
    <property type="evidence" value="ECO:0007669"/>
    <property type="project" value="TreeGrafter"/>
</dbReference>
<dbReference type="WBParaSite" id="EN70_9366">
    <property type="protein sequence ID" value="EN70_9366"/>
    <property type="gene ID" value="EN70_9366"/>
</dbReference>
<proteinExistence type="predicted"/>
<dbReference type="Pfam" id="PF10237">
    <property type="entry name" value="N6-adenineMlase"/>
    <property type="match status" value="1"/>
</dbReference>
<evidence type="ECO:0000256" key="5">
    <source>
        <dbReference type="ARBA" id="ARBA00023242"/>
    </source>
</evidence>
<dbReference type="PANTHER" id="PTHR13493">
    <property type="entry name" value="ZINC FINGER CCHC DOMAIN-CONTAINING"/>
    <property type="match status" value="1"/>
</dbReference>
<evidence type="ECO:0000256" key="6">
    <source>
        <dbReference type="SAM" id="Coils"/>
    </source>
</evidence>
<dbReference type="AlphaFoldDB" id="A0A1I7W3Z8"/>
<dbReference type="InterPro" id="IPR041370">
    <property type="entry name" value="Mlase_EEF1AKMT1/ZCCHC4"/>
</dbReference>
<dbReference type="GO" id="GO:0005737">
    <property type="term" value="C:cytoplasm"/>
    <property type="evidence" value="ECO:0007669"/>
    <property type="project" value="UniProtKB-SubCell"/>
</dbReference>
<accession>A0A1I7W3Z8</accession>
<reference evidence="7" key="1">
    <citation type="submission" date="2012-04" db="EMBL/GenBank/DDBJ databases">
        <title>The Genome Sequence of Loa loa.</title>
        <authorList>
            <consortium name="The Broad Institute Genome Sequencing Platform"/>
            <consortium name="Broad Institute Genome Sequencing Center for Infectious Disease"/>
            <person name="Nutman T.B."/>
            <person name="Fink D.L."/>
            <person name="Russ C."/>
            <person name="Young S."/>
            <person name="Zeng Q."/>
            <person name="Gargeya S."/>
            <person name="Alvarado L."/>
            <person name="Berlin A."/>
            <person name="Chapman S.B."/>
            <person name="Chen Z."/>
            <person name="Freedman E."/>
            <person name="Gellesch M."/>
            <person name="Goldberg J."/>
            <person name="Griggs A."/>
            <person name="Gujja S."/>
            <person name="Heilman E.R."/>
            <person name="Heiman D."/>
            <person name="Howarth C."/>
            <person name="Mehta T."/>
            <person name="Neiman D."/>
            <person name="Pearson M."/>
            <person name="Roberts A."/>
            <person name="Saif S."/>
            <person name="Shea T."/>
            <person name="Shenoy N."/>
            <person name="Sisk P."/>
            <person name="Stolte C."/>
            <person name="Sykes S."/>
            <person name="White J."/>
            <person name="Yandava C."/>
            <person name="Haas B."/>
            <person name="Henn M.R."/>
            <person name="Nusbaum C."/>
            <person name="Birren B."/>
        </authorList>
    </citation>
    <scope>NUCLEOTIDE SEQUENCE [LARGE SCALE GENOMIC DNA]</scope>
</reference>
<keyword evidence="4" id="KW-0808">Transferase</keyword>
<feature type="coiled-coil region" evidence="6">
    <location>
        <begin position="482"/>
        <end position="550"/>
    </location>
</feature>
<dbReference type="PROSITE" id="PS00092">
    <property type="entry name" value="N6_MTASE"/>
    <property type="match status" value="1"/>
</dbReference>
<dbReference type="GO" id="GO:0008988">
    <property type="term" value="F:rRNA (adenine-N6-)-methyltransferase activity"/>
    <property type="evidence" value="ECO:0007669"/>
    <property type="project" value="InterPro"/>
</dbReference>